<dbReference type="GO" id="GO:0003700">
    <property type="term" value="F:DNA-binding transcription factor activity"/>
    <property type="evidence" value="ECO:0007669"/>
    <property type="project" value="InterPro"/>
</dbReference>
<keyword evidence="4" id="KW-0804">Transcription</keyword>
<evidence type="ECO:0000256" key="2">
    <source>
        <dbReference type="ARBA" id="ARBA00023015"/>
    </source>
</evidence>
<keyword evidence="3" id="KW-0238">DNA-binding</keyword>
<proteinExistence type="inferred from homology"/>
<feature type="domain" description="HTH lysR-type" evidence="5">
    <location>
        <begin position="10"/>
        <end position="67"/>
    </location>
</feature>
<evidence type="ECO:0000256" key="4">
    <source>
        <dbReference type="ARBA" id="ARBA00023163"/>
    </source>
</evidence>
<evidence type="ECO:0000256" key="3">
    <source>
        <dbReference type="ARBA" id="ARBA00023125"/>
    </source>
</evidence>
<keyword evidence="7" id="KW-1185">Reference proteome</keyword>
<dbReference type="InterPro" id="IPR036388">
    <property type="entry name" value="WH-like_DNA-bd_sf"/>
</dbReference>
<comment type="similarity">
    <text evidence="1">Belongs to the LysR transcriptional regulatory family.</text>
</comment>
<dbReference type="SUPFAM" id="SSF53850">
    <property type="entry name" value="Periplasmic binding protein-like II"/>
    <property type="match status" value="1"/>
</dbReference>
<dbReference type="PROSITE" id="PS50931">
    <property type="entry name" value="HTH_LYSR"/>
    <property type="match status" value="1"/>
</dbReference>
<dbReference type="InterPro" id="IPR005119">
    <property type="entry name" value="LysR_subst-bd"/>
</dbReference>
<dbReference type="PANTHER" id="PTHR30126:SF98">
    <property type="entry name" value="HTH-TYPE TRANSCRIPTIONAL ACTIVATOR BAUR"/>
    <property type="match status" value="1"/>
</dbReference>
<accession>A0A317CMD9</accession>
<dbReference type="Pfam" id="PF00126">
    <property type="entry name" value="HTH_1"/>
    <property type="match status" value="1"/>
</dbReference>
<evidence type="ECO:0000256" key="1">
    <source>
        <dbReference type="ARBA" id="ARBA00009437"/>
    </source>
</evidence>
<dbReference type="EMBL" id="QGKM01000009">
    <property type="protein sequence ID" value="PWQ99698.1"/>
    <property type="molecule type" value="Genomic_DNA"/>
</dbReference>
<organism evidence="6 7">
    <name type="scientific">Leucothrix pacifica</name>
    <dbReference type="NCBI Taxonomy" id="1247513"/>
    <lineage>
        <taxon>Bacteria</taxon>
        <taxon>Pseudomonadati</taxon>
        <taxon>Pseudomonadota</taxon>
        <taxon>Gammaproteobacteria</taxon>
        <taxon>Thiotrichales</taxon>
        <taxon>Thiotrichaceae</taxon>
        <taxon>Leucothrix</taxon>
    </lineage>
</organism>
<sequence length="319" mass="35972">MSGKTYLSDIDFRLLRVFKAVAECGGYAGAELELNIGRSTISTHMSDLETRLGMTLCTRGRGRTAFALTEQGSEVYAALLLLFDDINSFRNRVTSIRSELTGTLRIALPDDWLQFKRFDLAPVIASFRQKAPQVELEVMAHAANEIDFDLLNNRADVAINVINRPHAGLESHFLYRHHTSLYCSEKHPLYSKQNIDADDLRSCELVGASHTVSEVIHHLYNQFPKRAVANHMSGRIIMILSGCYLGFLPDYYAEQWHNSGELKRLDVAGFDYTMDNCVLYRKGARDNPLIDLFTQAVFQTFDIADQATSPTDLITTKHS</sequence>
<name>A0A317CMD9_9GAMM</name>
<dbReference type="CDD" id="cd05466">
    <property type="entry name" value="PBP2_LTTR_substrate"/>
    <property type="match status" value="1"/>
</dbReference>
<evidence type="ECO:0000313" key="6">
    <source>
        <dbReference type="EMBL" id="PWQ99698.1"/>
    </source>
</evidence>
<dbReference type="Gene3D" id="1.10.10.10">
    <property type="entry name" value="Winged helix-like DNA-binding domain superfamily/Winged helix DNA-binding domain"/>
    <property type="match status" value="1"/>
</dbReference>
<evidence type="ECO:0000259" key="5">
    <source>
        <dbReference type="PROSITE" id="PS50931"/>
    </source>
</evidence>
<dbReference type="InterPro" id="IPR036390">
    <property type="entry name" value="WH_DNA-bd_sf"/>
</dbReference>
<gene>
    <name evidence="6" type="ORF">DKW60_05325</name>
</gene>
<evidence type="ECO:0000313" key="7">
    <source>
        <dbReference type="Proteomes" id="UP000245539"/>
    </source>
</evidence>
<dbReference type="OrthoDB" id="8587655at2"/>
<dbReference type="PANTHER" id="PTHR30126">
    <property type="entry name" value="HTH-TYPE TRANSCRIPTIONAL REGULATOR"/>
    <property type="match status" value="1"/>
</dbReference>
<dbReference type="InterPro" id="IPR000847">
    <property type="entry name" value="LysR_HTH_N"/>
</dbReference>
<dbReference type="Pfam" id="PF03466">
    <property type="entry name" value="LysR_substrate"/>
    <property type="match status" value="1"/>
</dbReference>
<protein>
    <submittedName>
        <fullName evidence="6">LysR family transcriptional regulator</fullName>
    </submittedName>
</protein>
<dbReference type="RefSeq" id="WP_109836636.1">
    <property type="nucleotide sequence ID" value="NZ_QGKM01000009.1"/>
</dbReference>
<keyword evidence="2" id="KW-0805">Transcription regulation</keyword>
<dbReference type="AlphaFoldDB" id="A0A317CMD9"/>
<dbReference type="SUPFAM" id="SSF46785">
    <property type="entry name" value="Winged helix' DNA-binding domain"/>
    <property type="match status" value="1"/>
</dbReference>
<dbReference type="Proteomes" id="UP000245539">
    <property type="component" value="Unassembled WGS sequence"/>
</dbReference>
<reference evidence="6 7" key="1">
    <citation type="submission" date="2018-05" db="EMBL/GenBank/DDBJ databases">
        <title>Leucothrix arctica sp. nov., isolated from Arctic seawater.</title>
        <authorList>
            <person name="Choi A."/>
            <person name="Baek K."/>
        </authorList>
    </citation>
    <scope>NUCLEOTIDE SEQUENCE [LARGE SCALE GENOMIC DNA]</scope>
    <source>
        <strain evidence="6 7">JCM 18388</strain>
    </source>
</reference>
<comment type="caution">
    <text evidence="6">The sequence shown here is derived from an EMBL/GenBank/DDBJ whole genome shotgun (WGS) entry which is preliminary data.</text>
</comment>
<dbReference type="GO" id="GO:0000976">
    <property type="term" value="F:transcription cis-regulatory region binding"/>
    <property type="evidence" value="ECO:0007669"/>
    <property type="project" value="TreeGrafter"/>
</dbReference>
<dbReference type="Gene3D" id="3.40.190.290">
    <property type="match status" value="1"/>
</dbReference>